<dbReference type="InterPro" id="IPR011004">
    <property type="entry name" value="Trimer_LpxA-like_sf"/>
</dbReference>
<dbReference type="PANTHER" id="PTHR43300">
    <property type="entry name" value="ACETYLTRANSFERASE"/>
    <property type="match status" value="1"/>
</dbReference>
<dbReference type="Gene3D" id="3.40.50.20">
    <property type="match status" value="1"/>
</dbReference>
<dbReference type="InterPro" id="IPR018357">
    <property type="entry name" value="Hexapep_transf_CS"/>
</dbReference>
<name>A0A1A9EV72_9GAMM</name>
<dbReference type="Gene3D" id="2.160.10.10">
    <property type="entry name" value="Hexapeptide repeat proteins"/>
    <property type="match status" value="1"/>
</dbReference>
<dbReference type="PROSITE" id="PS00101">
    <property type="entry name" value="HEXAPEP_TRANSFERASES"/>
    <property type="match status" value="1"/>
</dbReference>
<dbReference type="NCBIfam" id="TIGR03570">
    <property type="entry name" value="NeuD_NnaD"/>
    <property type="match status" value="1"/>
</dbReference>
<proteinExistence type="inferred from homology"/>
<evidence type="ECO:0000259" key="7">
    <source>
        <dbReference type="Pfam" id="PF17836"/>
    </source>
</evidence>
<keyword evidence="3" id="KW-0677">Repeat</keyword>
<dbReference type="STRING" id="1821621.A8C75_04415"/>
<evidence type="ECO:0000256" key="6">
    <source>
        <dbReference type="PIRSR" id="PIRSR620019-2"/>
    </source>
</evidence>
<dbReference type="CDD" id="cd03360">
    <property type="entry name" value="LbH_AT_putative"/>
    <property type="match status" value="1"/>
</dbReference>
<dbReference type="GO" id="GO:0016746">
    <property type="term" value="F:acyltransferase activity"/>
    <property type="evidence" value="ECO:0007669"/>
    <property type="project" value="UniProtKB-KW"/>
</dbReference>
<feature type="domain" description="PglD N-terminal" evidence="7">
    <location>
        <begin position="3"/>
        <end position="74"/>
    </location>
</feature>
<dbReference type="PANTHER" id="PTHR43300:SF7">
    <property type="entry name" value="UDP-N-ACETYLBACILLOSAMINE N-ACETYLTRANSFERASE"/>
    <property type="match status" value="1"/>
</dbReference>
<dbReference type="Pfam" id="PF00132">
    <property type="entry name" value="Hexapep"/>
    <property type="match status" value="1"/>
</dbReference>
<gene>
    <name evidence="8" type="ORF">A8C75_04415</name>
</gene>
<reference evidence="9" key="1">
    <citation type="submission" date="2016-05" db="EMBL/GenBank/DDBJ databases">
        <authorList>
            <person name="Baek K."/>
            <person name="Yang S.-J."/>
        </authorList>
    </citation>
    <scope>NUCLEOTIDE SEQUENCE [LARGE SCALE GENOMIC DNA]</scope>
    <source>
        <strain evidence="9">ST58-10</strain>
    </source>
</reference>
<comment type="similarity">
    <text evidence="1">Belongs to the transferase hexapeptide repeat family.</text>
</comment>
<evidence type="ECO:0000256" key="3">
    <source>
        <dbReference type="ARBA" id="ARBA00022737"/>
    </source>
</evidence>
<feature type="active site" description="Proton acceptor" evidence="5">
    <location>
        <position position="135"/>
    </location>
</feature>
<evidence type="ECO:0000256" key="4">
    <source>
        <dbReference type="ARBA" id="ARBA00023315"/>
    </source>
</evidence>
<evidence type="ECO:0000313" key="8">
    <source>
        <dbReference type="EMBL" id="ANG61795.1"/>
    </source>
</evidence>
<evidence type="ECO:0000256" key="5">
    <source>
        <dbReference type="PIRSR" id="PIRSR620019-1"/>
    </source>
</evidence>
<keyword evidence="2 8" id="KW-0808">Transferase</keyword>
<dbReference type="EMBL" id="CP015839">
    <property type="protein sequence ID" value="ANG61795.1"/>
    <property type="molecule type" value="Genomic_DNA"/>
</dbReference>
<organism evidence="8 9">
    <name type="scientific">Marinobacterium aestuarii</name>
    <dbReference type="NCBI Taxonomy" id="1821621"/>
    <lineage>
        <taxon>Bacteria</taxon>
        <taxon>Pseudomonadati</taxon>
        <taxon>Pseudomonadota</taxon>
        <taxon>Gammaproteobacteria</taxon>
        <taxon>Oceanospirillales</taxon>
        <taxon>Oceanospirillaceae</taxon>
        <taxon>Marinobacterium</taxon>
    </lineage>
</organism>
<dbReference type="OrthoDB" id="9794407at2"/>
<keyword evidence="4" id="KW-0012">Acyltransferase</keyword>
<evidence type="ECO:0000313" key="9">
    <source>
        <dbReference type="Proteomes" id="UP000078070"/>
    </source>
</evidence>
<accession>A0A1A9EV72</accession>
<dbReference type="SUPFAM" id="SSF51161">
    <property type="entry name" value="Trimeric LpxA-like enzymes"/>
    <property type="match status" value="1"/>
</dbReference>
<evidence type="ECO:0000256" key="2">
    <source>
        <dbReference type="ARBA" id="ARBA00022679"/>
    </source>
</evidence>
<protein>
    <submittedName>
        <fullName evidence="8">Acetyltransferase</fullName>
    </submittedName>
</protein>
<dbReference type="Proteomes" id="UP000078070">
    <property type="component" value="Chromosome"/>
</dbReference>
<dbReference type="Pfam" id="PF17836">
    <property type="entry name" value="PglD_N"/>
    <property type="match status" value="1"/>
</dbReference>
<dbReference type="AlphaFoldDB" id="A0A1A9EV72"/>
<dbReference type="KEGG" id="mars:A8C75_04415"/>
<dbReference type="InterPro" id="IPR020019">
    <property type="entry name" value="AcTrfase_PglD-like"/>
</dbReference>
<feature type="binding site" evidence="6">
    <location>
        <position position="68"/>
    </location>
    <ligand>
        <name>substrate</name>
    </ligand>
</feature>
<reference evidence="8 9" key="2">
    <citation type="journal article" date="2018" name="Int. J. Syst. Evol. Microbiol.">
        <title>Marinobacterium aestuarii sp. nov., a benzene-degrading marine bacterium isolated from estuary sediment.</title>
        <authorList>
            <person name="Bae S.S."/>
            <person name="Jung J."/>
            <person name="Chung D."/>
            <person name="Baek K."/>
        </authorList>
    </citation>
    <scope>NUCLEOTIDE SEQUENCE [LARGE SCALE GENOMIC DNA]</scope>
    <source>
        <strain evidence="8 9">ST58-10</strain>
    </source>
</reference>
<feature type="binding site" evidence="6">
    <location>
        <position position="144"/>
    </location>
    <ligand>
        <name>acetyl-CoA</name>
        <dbReference type="ChEBI" id="CHEBI:57288"/>
    </ligand>
</feature>
<feature type="binding site" evidence="6">
    <location>
        <begin position="10"/>
        <end position="12"/>
    </location>
    <ligand>
        <name>substrate</name>
    </ligand>
</feature>
<keyword evidence="9" id="KW-1185">Reference proteome</keyword>
<dbReference type="InterPro" id="IPR041561">
    <property type="entry name" value="PglD_N"/>
</dbReference>
<sequence length="208" mass="20945">MKRLAILGASGHGKVLADMAELVGWGETVFFDDAWPGLEKAGQWRVEGDTRALTAAVAAYDGVIVAIGDNLVRLDKQRLLAESGGALVSLIHPQASVSRYASIGAGSVVMAGAVINVDAHVGKGCIINTGATVDHDCELGDGVHLSPGVHLAGGVKVGRASWIGIGASVKQLVSIGDGVVVGAGAAVVQNLPDRCTALGVPARIVGSA</sequence>
<feature type="binding site" evidence="6">
    <location>
        <begin position="32"/>
        <end position="33"/>
    </location>
    <ligand>
        <name>substrate</name>
    </ligand>
</feature>
<dbReference type="InterPro" id="IPR001451">
    <property type="entry name" value="Hexapep"/>
</dbReference>
<dbReference type="RefSeq" id="WP_067378673.1">
    <property type="nucleotide sequence ID" value="NZ_CP015839.1"/>
</dbReference>
<dbReference type="InterPro" id="IPR050179">
    <property type="entry name" value="Trans_hexapeptide_repeat"/>
</dbReference>
<feature type="binding site" evidence="6">
    <location>
        <position position="165"/>
    </location>
    <ligand>
        <name>acetyl-CoA</name>
        <dbReference type="ChEBI" id="CHEBI:57288"/>
    </ligand>
</feature>
<evidence type="ECO:0000256" key="1">
    <source>
        <dbReference type="ARBA" id="ARBA00007274"/>
    </source>
</evidence>
<feature type="site" description="Increases basicity of active site His" evidence="5">
    <location>
        <position position="136"/>
    </location>
</feature>